<evidence type="ECO:0000256" key="1">
    <source>
        <dbReference type="SAM" id="MobiDB-lite"/>
    </source>
</evidence>
<sequence>METGMTGNATPRYRGTVAGSDFAFDPPRQLVMVLDPRHRAHKKRIRVGSVSEETGSLRTHESVEFEIKEGVEDGFRKWIANEVRTLG</sequence>
<gene>
    <name evidence="2" type="ORF">UY74_C0037G0009</name>
</gene>
<accession>A0A0G1XI06</accession>
<evidence type="ECO:0000313" key="2">
    <source>
        <dbReference type="EMBL" id="KKW30591.1"/>
    </source>
</evidence>
<reference evidence="2 3" key="1">
    <citation type="journal article" date="2015" name="Nature">
        <title>rRNA introns, odd ribosomes, and small enigmatic genomes across a large radiation of phyla.</title>
        <authorList>
            <person name="Brown C.T."/>
            <person name="Hug L.A."/>
            <person name="Thomas B.C."/>
            <person name="Sharon I."/>
            <person name="Castelle C.J."/>
            <person name="Singh A."/>
            <person name="Wilkins M.J."/>
            <person name="Williams K.H."/>
            <person name="Banfield J.F."/>
        </authorList>
    </citation>
    <scope>NUCLEOTIDE SEQUENCE [LARGE SCALE GENOMIC DNA]</scope>
</reference>
<proteinExistence type="predicted"/>
<comment type="caution">
    <text evidence="2">The sequence shown here is derived from an EMBL/GenBank/DDBJ whole genome shotgun (WGS) entry which is preliminary data.</text>
</comment>
<protein>
    <submittedName>
        <fullName evidence="2">Uncharacterized protein</fullName>
    </submittedName>
</protein>
<dbReference type="EMBL" id="LCRF01000037">
    <property type="protein sequence ID" value="KKW30591.1"/>
    <property type="molecule type" value="Genomic_DNA"/>
</dbReference>
<dbReference type="AlphaFoldDB" id="A0A0G1XI06"/>
<dbReference type="Proteomes" id="UP000034445">
    <property type="component" value="Unassembled WGS sequence"/>
</dbReference>
<feature type="region of interest" description="Disordered" evidence="1">
    <location>
        <begin position="1"/>
        <end position="20"/>
    </location>
</feature>
<name>A0A0G1XI06_9BACT</name>
<organism evidence="2 3">
    <name type="scientific">Candidatus Kaiserbacteria bacterium GW2011_GWC2_52_8b</name>
    <dbReference type="NCBI Taxonomy" id="1618676"/>
    <lineage>
        <taxon>Bacteria</taxon>
        <taxon>Candidatus Kaiseribacteriota</taxon>
    </lineage>
</organism>
<evidence type="ECO:0000313" key="3">
    <source>
        <dbReference type="Proteomes" id="UP000034445"/>
    </source>
</evidence>